<evidence type="ECO:0000313" key="3">
    <source>
        <dbReference type="Proteomes" id="UP000800092"/>
    </source>
</evidence>
<dbReference type="Proteomes" id="UP000800092">
    <property type="component" value="Unassembled WGS sequence"/>
</dbReference>
<feature type="compositionally biased region" description="Basic and acidic residues" evidence="1">
    <location>
        <begin position="208"/>
        <end position="227"/>
    </location>
</feature>
<evidence type="ECO:0000256" key="1">
    <source>
        <dbReference type="SAM" id="MobiDB-lite"/>
    </source>
</evidence>
<feature type="compositionally biased region" description="Basic and acidic residues" evidence="1">
    <location>
        <begin position="243"/>
        <end position="260"/>
    </location>
</feature>
<feature type="region of interest" description="Disordered" evidence="1">
    <location>
        <begin position="70"/>
        <end position="93"/>
    </location>
</feature>
<accession>A0A6A6HLY5</accession>
<feature type="region of interest" description="Disordered" evidence="1">
    <location>
        <begin position="199"/>
        <end position="279"/>
    </location>
</feature>
<dbReference type="AlphaFoldDB" id="A0A6A6HLY5"/>
<keyword evidence="3" id="KW-1185">Reference proteome</keyword>
<gene>
    <name evidence="2" type="ORF">EV356DRAFT_563559</name>
</gene>
<sequence length="326" mass="36659">MWFHVTPPMMGNLSHTASSPKPQRTQTFRPNCTHMIMERIFGEHFCHMCNQISPFGWVYICRQRTEYGGQEYRTPSKPPKPSLQTGQKSEQRKELESIGVSAWIIKEIENGLYNEAQIEKIKEQKLHVNATRAAQESRNKGSASVPCKFQCCHKCRPTFVDRTYMSFESVFADEIPPITAAEIPNLCVVKIDHLYDLRSRETSSSSTETKETKETSSQDTPTSDKADSPQSTDDEGLANARWPETEQPAKHDKCATKEDQAPYQVIASKNTTDSTDDVSFKSCEDELEVDGGIALTEEAVEMHVPDMTTQPIENAEITSSQAPVQS</sequence>
<reference evidence="2" key="1">
    <citation type="journal article" date="2020" name="Stud. Mycol.">
        <title>101 Dothideomycetes genomes: a test case for predicting lifestyles and emergence of pathogens.</title>
        <authorList>
            <person name="Haridas S."/>
            <person name="Albert R."/>
            <person name="Binder M."/>
            <person name="Bloem J."/>
            <person name="Labutti K."/>
            <person name="Salamov A."/>
            <person name="Andreopoulos B."/>
            <person name="Baker S."/>
            <person name="Barry K."/>
            <person name="Bills G."/>
            <person name="Bluhm B."/>
            <person name="Cannon C."/>
            <person name="Castanera R."/>
            <person name="Culley D."/>
            <person name="Daum C."/>
            <person name="Ezra D."/>
            <person name="Gonzalez J."/>
            <person name="Henrissat B."/>
            <person name="Kuo A."/>
            <person name="Liang C."/>
            <person name="Lipzen A."/>
            <person name="Lutzoni F."/>
            <person name="Magnuson J."/>
            <person name="Mondo S."/>
            <person name="Nolan M."/>
            <person name="Ohm R."/>
            <person name="Pangilinan J."/>
            <person name="Park H.-J."/>
            <person name="Ramirez L."/>
            <person name="Alfaro M."/>
            <person name="Sun H."/>
            <person name="Tritt A."/>
            <person name="Yoshinaga Y."/>
            <person name="Zwiers L.-H."/>
            <person name="Turgeon B."/>
            <person name="Goodwin S."/>
            <person name="Spatafora J."/>
            <person name="Crous P."/>
            <person name="Grigoriev I."/>
        </authorList>
    </citation>
    <scope>NUCLEOTIDE SEQUENCE</scope>
    <source>
        <strain evidence="2">Tuck. ex Michener</strain>
    </source>
</reference>
<dbReference type="EMBL" id="ML991774">
    <property type="protein sequence ID" value="KAF2238862.1"/>
    <property type="molecule type" value="Genomic_DNA"/>
</dbReference>
<protein>
    <submittedName>
        <fullName evidence="2">Uncharacterized protein</fullName>
    </submittedName>
</protein>
<organism evidence="2 3">
    <name type="scientific">Viridothelium virens</name>
    <name type="common">Speckled blister lichen</name>
    <name type="synonym">Trypethelium virens</name>
    <dbReference type="NCBI Taxonomy" id="1048519"/>
    <lineage>
        <taxon>Eukaryota</taxon>
        <taxon>Fungi</taxon>
        <taxon>Dikarya</taxon>
        <taxon>Ascomycota</taxon>
        <taxon>Pezizomycotina</taxon>
        <taxon>Dothideomycetes</taxon>
        <taxon>Dothideomycetes incertae sedis</taxon>
        <taxon>Trypetheliales</taxon>
        <taxon>Trypetheliaceae</taxon>
        <taxon>Viridothelium</taxon>
    </lineage>
</organism>
<dbReference type="OrthoDB" id="4776522at2759"/>
<proteinExistence type="predicted"/>
<evidence type="ECO:0000313" key="2">
    <source>
        <dbReference type="EMBL" id="KAF2238862.1"/>
    </source>
</evidence>
<name>A0A6A6HLY5_VIRVR</name>